<keyword evidence="8" id="KW-1185">Reference proteome</keyword>
<evidence type="ECO:0000256" key="3">
    <source>
        <dbReference type="ARBA" id="ARBA00023125"/>
    </source>
</evidence>
<sequence>MVTRVSSSSTAAAARPGPPGSGSERHTGGRPLPDAGLHSVAGQPATADVRRLSRSLFTRLGQLQEGTPEFAYVRNSLVELNLNLVHYAAARLRPRPESHEDVVQVGTIGLIKAIDRFDLQRGVEFTSFALPTVIGEIKRFFRDTTWAVHVPRRLQELRIDLARATAELEQRYGRRPTTAELADRLDLEPAEVTEGLAAANGYTATSLDFPAESPDFDDTIADHIGYHDPELALVEDLHTLKPLIAALSERERRILALRFVADMTQSEIGEEIGVTQMHVSRLLTRILATLRKRMERQTRVRE</sequence>
<organism evidence="7 8">
    <name type="scientific">Streptomyces triticagri</name>
    <dbReference type="NCBI Taxonomy" id="2293568"/>
    <lineage>
        <taxon>Bacteria</taxon>
        <taxon>Bacillati</taxon>
        <taxon>Actinomycetota</taxon>
        <taxon>Actinomycetes</taxon>
        <taxon>Kitasatosporales</taxon>
        <taxon>Streptomycetaceae</taxon>
        <taxon>Streptomyces</taxon>
    </lineage>
</organism>
<keyword evidence="2" id="KW-0731">Sigma factor</keyword>
<dbReference type="SUPFAM" id="SSF88659">
    <property type="entry name" value="Sigma3 and sigma4 domains of RNA polymerase sigma factors"/>
    <property type="match status" value="2"/>
</dbReference>
<feature type="region of interest" description="Disordered" evidence="5">
    <location>
        <begin position="1"/>
        <end position="44"/>
    </location>
</feature>
<evidence type="ECO:0000256" key="5">
    <source>
        <dbReference type="SAM" id="MobiDB-lite"/>
    </source>
</evidence>
<dbReference type="NCBIfam" id="TIGR02980">
    <property type="entry name" value="SigBFG"/>
    <property type="match status" value="1"/>
</dbReference>
<dbReference type="InterPro" id="IPR014284">
    <property type="entry name" value="RNA_pol_sigma-70_dom"/>
</dbReference>
<dbReference type="NCBIfam" id="TIGR02937">
    <property type="entry name" value="sigma70-ECF"/>
    <property type="match status" value="1"/>
</dbReference>
<dbReference type="Pfam" id="PF04545">
    <property type="entry name" value="Sigma70_r4"/>
    <property type="match status" value="1"/>
</dbReference>
<evidence type="ECO:0000256" key="4">
    <source>
        <dbReference type="ARBA" id="ARBA00023163"/>
    </source>
</evidence>
<feature type="compositionally biased region" description="Low complexity" evidence="5">
    <location>
        <begin position="1"/>
        <end position="15"/>
    </location>
</feature>
<comment type="caution">
    <text evidence="7">The sequence shown here is derived from an EMBL/GenBank/DDBJ whole genome shotgun (WGS) entry which is preliminary data.</text>
</comment>
<dbReference type="RefSeq" id="WP_128559768.1">
    <property type="nucleotide sequence ID" value="NZ_QUAK01000236.1"/>
</dbReference>
<dbReference type="InterPro" id="IPR007630">
    <property type="entry name" value="RNA_pol_sigma70_r4"/>
</dbReference>
<feature type="domain" description="RNA polymerase sigma-70" evidence="6">
    <location>
        <begin position="101"/>
        <end position="114"/>
    </location>
</feature>
<dbReference type="Proteomes" id="UP000263094">
    <property type="component" value="Unassembled WGS sequence"/>
</dbReference>
<dbReference type="Pfam" id="PF04542">
    <property type="entry name" value="Sigma70_r2"/>
    <property type="match status" value="1"/>
</dbReference>
<protein>
    <submittedName>
        <fullName evidence="7">RNA polymerase sigma factor SigF</fullName>
    </submittedName>
</protein>
<dbReference type="PRINTS" id="PR00046">
    <property type="entry name" value="SIGMA70FCT"/>
</dbReference>
<keyword evidence="4" id="KW-0804">Transcription</keyword>
<dbReference type="CDD" id="cd06171">
    <property type="entry name" value="Sigma70_r4"/>
    <property type="match status" value="1"/>
</dbReference>
<gene>
    <name evidence="7" type="ORF">DY218_32585</name>
</gene>
<dbReference type="PANTHER" id="PTHR30385:SF4">
    <property type="entry name" value="RNA POLYMERASE SIGMA-E FACTOR"/>
    <property type="match status" value="1"/>
</dbReference>
<dbReference type="GO" id="GO:0003677">
    <property type="term" value="F:DNA binding"/>
    <property type="evidence" value="ECO:0007669"/>
    <property type="project" value="UniProtKB-KW"/>
</dbReference>
<dbReference type="Gene3D" id="1.10.10.10">
    <property type="entry name" value="Winged helix-like DNA-binding domain superfamily/Winged helix DNA-binding domain"/>
    <property type="match status" value="2"/>
</dbReference>
<proteinExistence type="predicted"/>
<dbReference type="Gene3D" id="1.20.120.1810">
    <property type="match status" value="1"/>
</dbReference>
<dbReference type="InterPro" id="IPR000943">
    <property type="entry name" value="RNA_pol_sigma70"/>
</dbReference>
<dbReference type="GO" id="GO:0016987">
    <property type="term" value="F:sigma factor activity"/>
    <property type="evidence" value="ECO:0007669"/>
    <property type="project" value="UniProtKB-KW"/>
</dbReference>
<dbReference type="OrthoDB" id="9804285at2"/>
<name>A0A372LWU4_9ACTN</name>
<dbReference type="PROSITE" id="PS00715">
    <property type="entry name" value="SIGMA70_1"/>
    <property type="match status" value="1"/>
</dbReference>
<evidence type="ECO:0000256" key="1">
    <source>
        <dbReference type="ARBA" id="ARBA00023015"/>
    </source>
</evidence>
<evidence type="ECO:0000313" key="7">
    <source>
        <dbReference type="EMBL" id="RFU82487.1"/>
    </source>
</evidence>
<evidence type="ECO:0000313" key="8">
    <source>
        <dbReference type="Proteomes" id="UP000263094"/>
    </source>
</evidence>
<evidence type="ECO:0000259" key="6">
    <source>
        <dbReference type="PROSITE" id="PS00715"/>
    </source>
</evidence>
<dbReference type="SUPFAM" id="SSF88946">
    <property type="entry name" value="Sigma2 domain of RNA polymerase sigma factors"/>
    <property type="match status" value="1"/>
</dbReference>
<dbReference type="EMBL" id="QUAK01000236">
    <property type="protein sequence ID" value="RFU82487.1"/>
    <property type="molecule type" value="Genomic_DNA"/>
</dbReference>
<dbReference type="AlphaFoldDB" id="A0A372LWU4"/>
<dbReference type="InterPro" id="IPR014322">
    <property type="entry name" value="RNA_pol_sigma-B/F/G"/>
</dbReference>
<keyword evidence="3" id="KW-0238">DNA-binding</keyword>
<dbReference type="InterPro" id="IPR013324">
    <property type="entry name" value="RNA_pol_sigma_r3/r4-like"/>
</dbReference>
<dbReference type="PANTHER" id="PTHR30385">
    <property type="entry name" value="SIGMA FACTOR F FLAGELLAR"/>
    <property type="match status" value="1"/>
</dbReference>
<dbReference type="InterPro" id="IPR036388">
    <property type="entry name" value="WH-like_DNA-bd_sf"/>
</dbReference>
<keyword evidence="1" id="KW-0805">Transcription regulation</keyword>
<dbReference type="Pfam" id="PF04539">
    <property type="entry name" value="Sigma70_r3"/>
    <property type="match status" value="1"/>
</dbReference>
<dbReference type="GO" id="GO:0006352">
    <property type="term" value="P:DNA-templated transcription initiation"/>
    <property type="evidence" value="ECO:0007669"/>
    <property type="project" value="InterPro"/>
</dbReference>
<evidence type="ECO:0000256" key="2">
    <source>
        <dbReference type="ARBA" id="ARBA00023082"/>
    </source>
</evidence>
<dbReference type="InterPro" id="IPR007624">
    <property type="entry name" value="RNA_pol_sigma70_r3"/>
</dbReference>
<accession>A0A372LWU4</accession>
<reference evidence="7 8" key="1">
    <citation type="submission" date="2018-08" db="EMBL/GenBank/DDBJ databases">
        <title>Isolation, diversity and antifungal activity of Actinobacteria from wheat.</title>
        <authorList>
            <person name="Han C."/>
        </authorList>
    </citation>
    <scope>NUCLEOTIDE SEQUENCE [LARGE SCALE GENOMIC DNA]</scope>
    <source>
        <strain evidence="7 8">NEAU-YY421</strain>
    </source>
</reference>
<dbReference type="InterPro" id="IPR013325">
    <property type="entry name" value="RNA_pol_sigma_r2"/>
</dbReference>
<dbReference type="InterPro" id="IPR007627">
    <property type="entry name" value="RNA_pol_sigma70_r2"/>
</dbReference>